<evidence type="ECO:0000259" key="14">
    <source>
        <dbReference type="PROSITE" id="PS50112"/>
    </source>
</evidence>
<dbReference type="Gene3D" id="3.30.565.10">
    <property type="entry name" value="Histidine kinase-like ATPase, C-terminal domain"/>
    <property type="match status" value="1"/>
</dbReference>
<dbReference type="GO" id="GO:0030295">
    <property type="term" value="F:protein kinase activator activity"/>
    <property type="evidence" value="ECO:0007669"/>
    <property type="project" value="TreeGrafter"/>
</dbReference>
<comment type="caution">
    <text evidence="15">The sequence shown here is derived from an EMBL/GenBank/DDBJ whole genome shotgun (WGS) entry which is preliminary data.</text>
</comment>
<dbReference type="RefSeq" id="WP_053767044.1">
    <property type="nucleotide sequence ID" value="NZ_LHCI01000106.1"/>
</dbReference>
<dbReference type="GO" id="GO:0000155">
    <property type="term" value="F:phosphorelay sensor kinase activity"/>
    <property type="evidence" value="ECO:0007669"/>
    <property type="project" value="InterPro"/>
</dbReference>
<dbReference type="Pfam" id="PF00512">
    <property type="entry name" value="HisKA"/>
    <property type="match status" value="1"/>
</dbReference>
<dbReference type="GO" id="GO:0007234">
    <property type="term" value="P:osmosensory signaling via phosphorelay pathway"/>
    <property type="evidence" value="ECO:0007669"/>
    <property type="project" value="TreeGrafter"/>
</dbReference>
<dbReference type="GO" id="GO:0005524">
    <property type="term" value="F:ATP binding"/>
    <property type="evidence" value="ECO:0007669"/>
    <property type="project" value="UniProtKB-KW"/>
</dbReference>
<dbReference type="CDD" id="cd00082">
    <property type="entry name" value="HisKA"/>
    <property type="match status" value="1"/>
</dbReference>
<evidence type="ECO:0000256" key="7">
    <source>
        <dbReference type="ARBA" id="ARBA00022741"/>
    </source>
</evidence>
<proteinExistence type="predicted"/>
<dbReference type="Gene3D" id="1.10.287.130">
    <property type="match status" value="1"/>
</dbReference>
<dbReference type="InterPro" id="IPR000014">
    <property type="entry name" value="PAS"/>
</dbReference>
<dbReference type="Gene3D" id="3.30.450.20">
    <property type="entry name" value="PAS domain"/>
    <property type="match status" value="1"/>
</dbReference>
<keyword evidence="10" id="KW-1133">Transmembrane helix</keyword>
<dbReference type="InterPro" id="IPR035965">
    <property type="entry name" value="PAS-like_dom_sf"/>
</dbReference>
<gene>
    <name evidence="15" type="primary">yycG</name>
    <name evidence="15" type="ORF">BVI061214_00290</name>
</gene>
<evidence type="ECO:0000256" key="6">
    <source>
        <dbReference type="ARBA" id="ARBA00022692"/>
    </source>
</evidence>
<evidence type="ECO:0000259" key="13">
    <source>
        <dbReference type="PROSITE" id="PS50109"/>
    </source>
</evidence>
<evidence type="ECO:0000313" key="16">
    <source>
        <dbReference type="Proteomes" id="UP000037685"/>
    </source>
</evidence>
<organism evidence="15 16">
    <name type="scientific">Thermus aquaticus</name>
    <dbReference type="NCBI Taxonomy" id="271"/>
    <lineage>
        <taxon>Bacteria</taxon>
        <taxon>Thermotogati</taxon>
        <taxon>Deinococcota</taxon>
        <taxon>Deinococci</taxon>
        <taxon>Thermales</taxon>
        <taxon>Thermaceae</taxon>
        <taxon>Thermus</taxon>
    </lineage>
</organism>
<evidence type="ECO:0000256" key="11">
    <source>
        <dbReference type="ARBA" id="ARBA00023012"/>
    </source>
</evidence>
<evidence type="ECO:0000256" key="3">
    <source>
        <dbReference type="ARBA" id="ARBA00012438"/>
    </source>
</evidence>
<feature type="domain" description="PAS" evidence="14">
    <location>
        <begin position="15"/>
        <end position="50"/>
    </location>
</feature>
<evidence type="ECO:0000256" key="1">
    <source>
        <dbReference type="ARBA" id="ARBA00000085"/>
    </source>
</evidence>
<dbReference type="GO" id="GO:0000156">
    <property type="term" value="F:phosphorelay response regulator activity"/>
    <property type="evidence" value="ECO:0007669"/>
    <property type="project" value="TreeGrafter"/>
</dbReference>
<dbReference type="InterPro" id="IPR005467">
    <property type="entry name" value="His_kinase_dom"/>
</dbReference>
<dbReference type="PROSITE" id="PS50112">
    <property type="entry name" value="PAS"/>
    <property type="match status" value="1"/>
</dbReference>
<keyword evidence="5 15" id="KW-0808">Transferase</keyword>
<dbReference type="InterPro" id="IPR003594">
    <property type="entry name" value="HATPase_dom"/>
</dbReference>
<keyword evidence="8 15" id="KW-0418">Kinase</keyword>
<dbReference type="PANTHER" id="PTHR42878">
    <property type="entry name" value="TWO-COMPONENT HISTIDINE KINASE"/>
    <property type="match status" value="1"/>
</dbReference>
<dbReference type="InterPro" id="IPR050351">
    <property type="entry name" value="BphY/WalK/GraS-like"/>
</dbReference>
<keyword evidence="4" id="KW-0597">Phosphoprotein</keyword>
<dbReference type="Proteomes" id="UP000037685">
    <property type="component" value="Unassembled WGS sequence"/>
</dbReference>
<dbReference type="SUPFAM" id="SSF47384">
    <property type="entry name" value="Homodimeric domain of signal transducing histidine kinase"/>
    <property type="match status" value="1"/>
</dbReference>
<reference evidence="15 16" key="1">
    <citation type="submission" date="2015-07" db="EMBL/GenBank/DDBJ databases">
        <authorList>
            <person name="Noorani M."/>
        </authorList>
    </citation>
    <scope>NUCLEOTIDE SEQUENCE [LARGE SCALE GENOMIC DNA]</scope>
    <source>
        <strain evidence="16">ATCC 25104 / DSM 625 / JCM 10724 / NBRC 103206 / NCIMB 11243 / YT-1</strain>
    </source>
</reference>
<keyword evidence="6" id="KW-0812">Transmembrane</keyword>
<evidence type="ECO:0000256" key="2">
    <source>
        <dbReference type="ARBA" id="ARBA00004141"/>
    </source>
</evidence>
<keyword evidence="12" id="KW-0472">Membrane</keyword>
<protein>
    <recommendedName>
        <fullName evidence="3">histidine kinase</fullName>
        <ecNumber evidence="3">2.7.13.3</ecNumber>
    </recommendedName>
</protein>
<dbReference type="InterPro" id="IPR004358">
    <property type="entry name" value="Sig_transdc_His_kin-like_C"/>
</dbReference>
<evidence type="ECO:0000256" key="4">
    <source>
        <dbReference type="ARBA" id="ARBA00022553"/>
    </source>
</evidence>
<dbReference type="SUPFAM" id="SSF55785">
    <property type="entry name" value="PYP-like sensor domain (PAS domain)"/>
    <property type="match status" value="1"/>
</dbReference>
<dbReference type="SMART" id="SM00387">
    <property type="entry name" value="HATPase_c"/>
    <property type="match status" value="1"/>
</dbReference>
<evidence type="ECO:0000256" key="12">
    <source>
        <dbReference type="ARBA" id="ARBA00023136"/>
    </source>
</evidence>
<comment type="catalytic activity">
    <reaction evidence="1">
        <text>ATP + protein L-histidine = ADP + protein N-phospho-L-histidine.</text>
        <dbReference type="EC" id="2.7.13.3"/>
    </reaction>
</comment>
<dbReference type="SUPFAM" id="SSF55874">
    <property type="entry name" value="ATPase domain of HSP90 chaperone/DNA topoisomerase II/histidine kinase"/>
    <property type="match status" value="1"/>
</dbReference>
<evidence type="ECO:0000256" key="10">
    <source>
        <dbReference type="ARBA" id="ARBA00022989"/>
    </source>
</evidence>
<evidence type="ECO:0000256" key="5">
    <source>
        <dbReference type="ARBA" id="ARBA00022679"/>
    </source>
</evidence>
<name>A0A0M9ADE6_THEAQ</name>
<evidence type="ECO:0000313" key="15">
    <source>
        <dbReference type="EMBL" id="KOX89138.1"/>
    </source>
</evidence>
<dbReference type="GO" id="GO:0016020">
    <property type="term" value="C:membrane"/>
    <property type="evidence" value="ECO:0007669"/>
    <property type="project" value="UniProtKB-SubCell"/>
</dbReference>
<accession>A0A0M9ADE6</accession>
<keyword evidence="9" id="KW-0067">ATP-binding</keyword>
<dbReference type="PRINTS" id="PR00344">
    <property type="entry name" value="BCTRLSENSOR"/>
</dbReference>
<dbReference type="EC" id="2.7.13.3" evidence="3"/>
<keyword evidence="11" id="KW-0902">Two-component regulatory system</keyword>
<evidence type="ECO:0000256" key="9">
    <source>
        <dbReference type="ARBA" id="ARBA00022840"/>
    </source>
</evidence>
<evidence type="ECO:0000256" key="8">
    <source>
        <dbReference type="ARBA" id="ARBA00022777"/>
    </source>
</evidence>
<dbReference type="PANTHER" id="PTHR42878:SF7">
    <property type="entry name" value="SENSOR HISTIDINE KINASE GLRK"/>
    <property type="match status" value="1"/>
</dbReference>
<dbReference type="InterPro" id="IPR003661">
    <property type="entry name" value="HisK_dim/P_dom"/>
</dbReference>
<dbReference type="PROSITE" id="PS50109">
    <property type="entry name" value="HIS_KIN"/>
    <property type="match status" value="1"/>
</dbReference>
<sequence>MSLLEEAWEEALEGFVAHRERQVVYLNPKAAQLLGVNREKVLGRPLILALRDHRLEALALHGGERLLEVRDHLLLVRALPGRLYLLDQTEAQRRLKDLEEAAVTLAHELRTPLAGMGPLLEALTPRTRQEKEVLDLLKAEVARLARLVEGLSPIRPGPRRPVALEEVWSRLEKLLAERLKGRRVEVHLPHTLSTDPEALLQILLNLLDNALKYGQDPIRLLSRLEEDRLHLEVRDRGEALPEYEPLFLPGRRGSHLEPGQGLGLHLVRRLARALGGEAYARREGEENVFGVSLPVD</sequence>
<feature type="domain" description="Histidine kinase" evidence="13">
    <location>
        <begin position="104"/>
        <end position="296"/>
    </location>
</feature>
<dbReference type="AlphaFoldDB" id="A0A0M9ADE6"/>
<comment type="subcellular location">
    <subcellularLocation>
        <location evidence="2">Membrane</location>
        <topology evidence="2">Multi-pass membrane protein</topology>
    </subcellularLocation>
</comment>
<keyword evidence="7" id="KW-0547">Nucleotide-binding</keyword>
<dbReference type="EMBL" id="LHCI01000106">
    <property type="protein sequence ID" value="KOX89138.1"/>
    <property type="molecule type" value="Genomic_DNA"/>
</dbReference>
<dbReference type="Pfam" id="PF02518">
    <property type="entry name" value="HATPase_c"/>
    <property type="match status" value="1"/>
</dbReference>
<dbReference type="InterPro" id="IPR036097">
    <property type="entry name" value="HisK_dim/P_sf"/>
</dbReference>
<dbReference type="InterPro" id="IPR036890">
    <property type="entry name" value="HATPase_C_sf"/>
</dbReference>
<dbReference type="PATRIC" id="fig|271.14.peg.381"/>